<evidence type="ECO:0000313" key="4">
    <source>
        <dbReference type="EMBL" id="CAE0573588.1"/>
    </source>
</evidence>
<dbReference type="Pfam" id="PF00244">
    <property type="entry name" value="14-3-3"/>
    <property type="match status" value="1"/>
</dbReference>
<feature type="site" description="Interaction with phosphoserine on interacting protein" evidence="2">
    <location>
        <position position="55"/>
    </location>
</feature>
<feature type="domain" description="14-3-3" evidence="3">
    <location>
        <begin position="2"/>
        <end position="231"/>
    </location>
</feature>
<proteinExistence type="inferred from homology"/>
<dbReference type="InterPro" id="IPR036815">
    <property type="entry name" value="14-3-3_dom_sf"/>
</dbReference>
<accession>A0A7S3T4B8</accession>
<dbReference type="InterPro" id="IPR000308">
    <property type="entry name" value="14-3-3"/>
</dbReference>
<dbReference type="CDD" id="cd08774">
    <property type="entry name" value="14-3-3"/>
    <property type="match status" value="1"/>
</dbReference>
<dbReference type="SMART" id="SM00101">
    <property type="entry name" value="14_3_3"/>
    <property type="match status" value="1"/>
</dbReference>
<gene>
    <name evidence="4" type="ORF">SACU0126_LOCUS21886</name>
</gene>
<feature type="site" description="Interaction with phosphoserine on interacting protein" evidence="2">
    <location>
        <position position="128"/>
    </location>
</feature>
<dbReference type="InterPro" id="IPR023410">
    <property type="entry name" value="14-3-3_domain"/>
</dbReference>
<dbReference type="PANTHER" id="PTHR18860">
    <property type="entry name" value="14-3-3 PROTEIN"/>
    <property type="match status" value="1"/>
</dbReference>
<dbReference type="PRINTS" id="PR00305">
    <property type="entry name" value="1433ZETA"/>
</dbReference>
<evidence type="ECO:0000259" key="3">
    <source>
        <dbReference type="SMART" id="SM00101"/>
    </source>
</evidence>
<evidence type="ECO:0000256" key="2">
    <source>
        <dbReference type="PIRSR" id="PIRSR000868-1"/>
    </source>
</evidence>
<dbReference type="Gene3D" id="1.20.190.20">
    <property type="entry name" value="14-3-3 domain"/>
    <property type="match status" value="1"/>
</dbReference>
<comment type="similarity">
    <text evidence="1">Belongs to the 14-3-3 family.</text>
</comment>
<dbReference type="AlphaFoldDB" id="A0A7S3T4B8"/>
<protein>
    <recommendedName>
        <fullName evidence="3">14-3-3 domain-containing protein</fullName>
    </recommendedName>
</protein>
<dbReference type="PIRSF" id="PIRSF000868">
    <property type="entry name" value="14-3-3"/>
    <property type="match status" value="1"/>
</dbReference>
<reference evidence="4" key="1">
    <citation type="submission" date="2021-01" db="EMBL/GenBank/DDBJ databases">
        <authorList>
            <person name="Corre E."/>
            <person name="Pelletier E."/>
            <person name="Niang G."/>
            <person name="Scheremetjew M."/>
            <person name="Finn R."/>
            <person name="Kale V."/>
            <person name="Holt S."/>
            <person name="Cochrane G."/>
            <person name="Meng A."/>
            <person name="Brown T."/>
            <person name="Cohen L."/>
        </authorList>
    </citation>
    <scope>NUCLEOTIDE SEQUENCE</scope>
    <source>
        <strain evidence="4">SPMC142</strain>
    </source>
</reference>
<name>A0A7S3T4B8_9SPIT</name>
<organism evidence="4">
    <name type="scientific">Strombidinopsis acuminata</name>
    <dbReference type="NCBI Taxonomy" id="141414"/>
    <lineage>
        <taxon>Eukaryota</taxon>
        <taxon>Sar</taxon>
        <taxon>Alveolata</taxon>
        <taxon>Ciliophora</taxon>
        <taxon>Intramacronucleata</taxon>
        <taxon>Spirotrichea</taxon>
        <taxon>Choreotrichia</taxon>
        <taxon>Choreotrichida</taxon>
        <taxon>Strombidinopsidae</taxon>
        <taxon>Strombidinopsis</taxon>
    </lineage>
</organism>
<sequence length="232" mass="25520">MEDKSIILARVAERAERYDEMADFMKDRVEKGTPLNPEERDMFSAAFKNALTERRHAVRVAVGVSQQEEHDGHSERAALANGYRSKVETELQGICNKALGLLKSVLVPTASPGEAKTFYLKMQGDYHRYLAEFAGGDARSRAAEDAKLAYTTGVTEAMALSPVHPVRLGLALNFSVFQHEVLQDTASAVETAKNALEGAANELANVPEESRNDAILTMQLLQDNLSLWEPEA</sequence>
<dbReference type="EMBL" id="HBIQ01068683">
    <property type="protein sequence ID" value="CAE0573588.1"/>
    <property type="molecule type" value="Transcribed_RNA"/>
</dbReference>
<evidence type="ECO:0000256" key="1">
    <source>
        <dbReference type="ARBA" id="ARBA00006141"/>
    </source>
</evidence>
<dbReference type="SUPFAM" id="SSF48445">
    <property type="entry name" value="14-3-3 protein"/>
    <property type="match status" value="1"/>
</dbReference>